<name>A0ABV6QNR9_9ACTN</name>
<evidence type="ECO:0000313" key="2">
    <source>
        <dbReference type="Proteomes" id="UP001589890"/>
    </source>
</evidence>
<dbReference type="SUPFAM" id="SSF55811">
    <property type="entry name" value="Nudix"/>
    <property type="match status" value="1"/>
</dbReference>
<dbReference type="EMBL" id="JBHLTC010000018">
    <property type="protein sequence ID" value="MFC0625367.1"/>
    <property type="molecule type" value="Genomic_DNA"/>
</dbReference>
<organism evidence="1 2">
    <name type="scientific">Kribbella deserti</name>
    <dbReference type="NCBI Taxonomy" id="1926257"/>
    <lineage>
        <taxon>Bacteria</taxon>
        <taxon>Bacillati</taxon>
        <taxon>Actinomycetota</taxon>
        <taxon>Actinomycetes</taxon>
        <taxon>Propionibacteriales</taxon>
        <taxon>Kribbellaceae</taxon>
        <taxon>Kribbella</taxon>
    </lineage>
</organism>
<accession>A0ABV6QNR9</accession>
<evidence type="ECO:0000313" key="1">
    <source>
        <dbReference type="EMBL" id="MFC0625367.1"/>
    </source>
</evidence>
<gene>
    <name evidence="1" type="ORF">ACFFGN_14905</name>
</gene>
<dbReference type="RefSeq" id="WP_380047707.1">
    <property type="nucleotide sequence ID" value="NZ_JBHLTC010000018.1"/>
</dbReference>
<comment type="caution">
    <text evidence="1">The sequence shown here is derived from an EMBL/GenBank/DDBJ whole genome shotgun (WGS) entry which is preliminary data.</text>
</comment>
<keyword evidence="2" id="KW-1185">Reference proteome</keyword>
<reference evidence="1 2" key="1">
    <citation type="submission" date="2024-09" db="EMBL/GenBank/DDBJ databases">
        <authorList>
            <person name="Sun Q."/>
            <person name="Mori K."/>
        </authorList>
    </citation>
    <scope>NUCLEOTIDE SEQUENCE [LARGE SCALE GENOMIC DNA]</scope>
    <source>
        <strain evidence="1 2">CGMCC 1.15906</strain>
    </source>
</reference>
<protein>
    <submittedName>
        <fullName evidence="1">NUDIX domain-containing protein</fullName>
    </submittedName>
</protein>
<sequence>MVELVVERKTRDSGKASFEIETVVSDEMPLAERVVEAFAFGLDRDSRLVLISGPGETWQLPGGSKGKRETAIERAVRGVREGTGAELVSPLAFAFRRTKPIRGTKVDESYAVLYLGAVDPAKVGPEATFFTADEVDPAWLGEETPDVLHAALHTWRALLD</sequence>
<dbReference type="InterPro" id="IPR015797">
    <property type="entry name" value="NUDIX_hydrolase-like_dom_sf"/>
</dbReference>
<proteinExistence type="predicted"/>
<dbReference type="Proteomes" id="UP001589890">
    <property type="component" value="Unassembled WGS sequence"/>
</dbReference>
<dbReference type="Gene3D" id="3.90.79.10">
    <property type="entry name" value="Nucleoside Triphosphate Pyrophosphohydrolase"/>
    <property type="match status" value="1"/>
</dbReference>